<proteinExistence type="predicted"/>
<comment type="caution">
    <text evidence="2">The sequence shown here is derived from an EMBL/GenBank/DDBJ whole genome shotgun (WGS) entry which is preliminary data.</text>
</comment>
<reference evidence="2 3" key="1">
    <citation type="submission" date="2019-05" db="EMBL/GenBank/DDBJ databases">
        <title>Another draft genome of Portunus trituberculatus and its Hox gene families provides insights of decapod evolution.</title>
        <authorList>
            <person name="Jeong J.-H."/>
            <person name="Song I."/>
            <person name="Kim S."/>
            <person name="Choi T."/>
            <person name="Kim D."/>
            <person name="Ryu S."/>
            <person name="Kim W."/>
        </authorList>
    </citation>
    <scope>NUCLEOTIDE SEQUENCE [LARGE SCALE GENOMIC DNA]</scope>
    <source>
        <tissue evidence="2">Muscle</tissue>
    </source>
</reference>
<accession>A0A5B7EXW0</accession>
<dbReference type="AlphaFoldDB" id="A0A5B7EXW0"/>
<evidence type="ECO:0000256" key="1">
    <source>
        <dbReference type="SAM" id="MobiDB-lite"/>
    </source>
</evidence>
<organism evidence="2 3">
    <name type="scientific">Portunus trituberculatus</name>
    <name type="common">Swimming crab</name>
    <name type="synonym">Neptunus trituberculatus</name>
    <dbReference type="NCBI Taxonomy" id="210409"/>
    <lineage>
        <taxon>Eukaryota</taxon>
        <taxon>Metazoa</taxon>
        <taxon>Ecdysozoa</taxon>
        <taxon>Arthropoda</taxon>
        <taxon>Crustacea</taxon>
        <taxon>Multicrustacea</taxon>
        <taxon>Malacostraca</taxon>
        <taxon>Eumalacostraca</taxon>
        <taxon>Eucarida</taxon>
        <taxon>Decapoda</taxon>
        <taxon>Pleocyemata</taxon>
        <taxon>Brachyura</taxon>
        <taxon>Eubrachyura</taxon>
        <taxon>Portunoidea</taxon>
        <taxon>Portunidae</taxon>
        <taxon>Portuninae</taxon>
        <taxon>Portunus</taxon>
    </lineage>
</organism>
<dbReference type="Proteomes" id="UP000324222">
    <property type="component" value="Unassembled WGS sequence"/>
</dbReference>
<feature type="region of interest" description="Disordered" evidence="1">
    <location>
        <begin position="1"/>
        <end position="35"/>
    </location>
</feature>
<dbReference type="EMBL" id="VSRR010003952">
    <property type="protein sequence ID" value="MPC38017.1"/>
    <property type="molecule type" value="Genomic_DNA"/>
</dbReference>
<name>A0A5B7EXW0_PORTR</name>
<evidence type="ECO:0000313" key="3">
    <source>
        <dbReference type="Proteomes" id="UP000324222"/>
    </source>
</evidence>
<keyword evidence="3" id="KW-1185">Reference proteome</keyword>
<protein>
    <submittedName>
        <fullName evidence="2">Uncharacterized protein</fullName>
    </submittedName>
</protein>
<gene>
    <name evidence="2" type="ORF">E2C01_031516</name>
</gene>
<sequence length="104" mass="11271">MAPGTIVGCGTPPSHSPSAERPGRPGGPGGPEEYNLDSCVGLQYADEVQQYLQDFLKPLEKLKDANTPSNAKSQEPSDAQMRIIIFRMELSITTACVPESFQYL</sequence>
<evidence type="ECO:0000313" key="2">
    <source>
        <dbReference type="EMBL" id="MPC38017.1"/>
    </source>
</evidence>